<sequence>MNQLYGASSNFYGGTAYGKSVPGAPAMVRAFAVKSTTSRSFVVDGGMKVNRKTMQMNMGNYIVPMFPTAVLATESLTRY</sequence>
<dbReference type="RefSeq" id="WP_371438945.1">
    <property type="nucleotide sequence ID" value="NZ_JBHSRS010000016.1"/>
</dbReference>
<keyword evidence="2" id="KW-1185">Reference proteome</keyword>
<accession>A0ABW1TX63</accession>
<comment type="caution">
    <text evidence="1">The sequence shown here is derived from an EMBL/GenBank/DDBJ whole genome shotgun (WGS) entry which is preliminary data.</text>
</comment>
<name>A0ABW1TX63_9BURK</name>
<organism evidence="1 2">
    <name type="scientific">Polaromonas aquatica</name>
    <dbReference type="NCBI Taxonomy" id="332657"/>
    <lineage>
        <taxon>Bacteria</taxon>
        <taxon>Pseudomonadati</taxon>
        <taxon>Pseudomonadota</taxon>
        <taxon>Betaproteobacteria</taxon>
        <taxon>Burkholderiales</taxon>
        <taxon>Comamonadaceae</taxon>
        <taxon>Polaromonas</taxon>
    </lineage>
</organism>
<dbReference type="Proteomes" id="UP001596270">
    <property type="component" value="Unassembled WGS sequence"/>
</dbReference>
<proteinExistence type="predicted"/>
<reference evidence="2" key="1">
    <citation type="journal article" date="2019" name="Int. J. Syst. Evol. Microbiol.">
        <title>The Global Catalogue of Microorganisms (GCM) 10K type strain sequencing project: providing services to taxonomists for standard genome sequencing and annotation.</title>
        <authorList>
            <consortium name="The Broad Institute Genomics Platform"/>
            <consortium name="The Broad Institute Genome Sequencing Center for Infectious Disease"/>
            <person name="Wu L."/>
            <person name="Ma J."/>
        </authorList>
    </citation>
    <scope>NUCLEOTIDE SEQUENCE [LARGE SCALE GENOMIC DNA]</scope>
    <source>
        <strain evidence="2">CCUG 39402</strain>
    </source>
</reference>
<evidence type="ECO:0000313" key="1">
    <source>
        <dbReference type="EMBL" id="MFC6281076.1"/>
    </source>
</evidence>
<protein>
    <submittedName>
        <fullName evidence="1">Uncharacterized protein</fullName>
    </submittedName>
</protein>
<evidence type="ECO:0000313" key="2">
    <source>
        <dbReference type="Proteomes" id="UP001596270"/>
    </source>
</evidence>
<dbReference type="EMBL" id="JBHSRS010000016">
    <property type="protein sequence ID" value="MFC6281076.1"/>
    <property type="molecule type" value="Genomic_DNA"/>
</dbReference>
<gene>
    <name evidence="1" type="ORF">ACFQND_07510</name>
</gene>